<dbReference type="PANTHER" id="PTHR11215:SF1">
    <property type="entry name" value="MYG1 EXONUCLEASE"/>
    <property type="match status" value="1"/>
</dbReference>
<dbReference type="STRING" id="55544.A0A4D9E0N6"/>
<comment type="caution">
    <text evidence="2">The sequence shown here is derived from an EMBL/GenBank/DDBJ whole genome shotgun (WGS) entry which is preliminary data.</text>
</comment>
<gene>
    <name evidence="2" type="ORF">DR999_PMT14122</name>
</gene>
<dbReference type="PANTHER" id="PTHR11215">
    <property type="entry name" value="METAL DEPENDENT HYDROLASE - RELATED"/>
    <property type="match status" value="1"/>
</dbReference>
<organism evidence="2 3">
    <name type="scientific">Platysternon megacephalum</name>
    <name type="common">big-headed turtle</name>
    <dbReference type="NCBI Taxonomy" id="55544"/>
    <lineage>
        <taxon>Eukaryota</taxon>
        <taxon>Metazoa</taxon>
        <taxon>Chordata</taxon>
        <taxon>Craniata</taxon>
        <taxon>Vertebrata</taxon>
        <taxon>Euteleostomi</taxon>
        <taxon>Archelosauria</taxon>
        <taxon>Testudinata</taxon>
        <taxon>Testudines</taxon>
        <taxon>Cryptodira</taxon>
        <taxon>Durocryptodira</taxon>
        <taxon>Testudinoidea</taxon>
        <taxon>Platysternidae</taxon>
        <taxon>Platysternon</taxon>
    </lineage>
</organism>
<dbReference type="Pfam" id="PF03690">
    <property type="entry name" value="MYG1_exonuc"/>
    <property type="match status" value="1"/>
</dbReference>
<dbReference type="Proteomes" id="UP000297703">
    <property type="component" value="Unassembled WGS sequence"/>
</dbReference>
<evidence type="ECO:0000313" key="3">
    <source>
        <dbReference type="Proteomes" id="UP000297703"/>
    </source>
</evidence>
<dbReference type="GO" id="GO:0005737">
    <property type="term" value="C:cytoplasm"/>
    <property type="evidence" value="ECO:0007669"/>
    <property type="project" value="TreeGrafter"/>
</dbReference>
<dbReference type="AlphaFoldDB" id="A0A4D9E0N6"/>
<keyword evidence="3" id="KW-1185">Reference proteome</keyword>
<dbReference type="OrthoDB" id="10265310at2759"/>
<dbReference type="GO" id="GO:0005634">
    <property type="term" value="C:nucleus"/>
    <property type="evidence" value="ECO:0007669"/>
    <property type="project" value="TreeGrafter"/>
</dbReference>
<accession>A0A4D9E0N6</accession>
<evidence type="ECO:0000256" key="1">
    <source>
        <dbReference type="ARBA" id="ARBA00010105"/>
    </source>
</evidence>
<reference evidence="2 3" key="1">
    <citation type="submission" date="2019-04" db="EMBL/GenBank/DDBJ databases">
        <title>Draft genome of the big-headed turtle Platysternon megacephalum.</title>
        <authorList>
            <person name="Gong S."/>
        </authorList>
    </citation>
    <scope>NUCLEOTIDE SEQUENCE [LARGE SCALE GENOMIC DNA]</scope>
    <source>
        <strain evidence="2">DO16091913</strain>
        <tissue evidence="2">Muscle</tissue>
    </source>
</reference>
<dbReference type="EMBL" id="QXTE01000157">
    <property type="protein sequence ID" value="TFK03559.1"/>
    <property type="molecule type" value="Genomic_DNA"/>
</dbReference>
<proteinExistence type="inferred from homology"/>
<comment type="similarity">
    <text evidence="1">Belongs to the MYG1 family.</text>
</comment>
<reference evidence="2 3" key="2">
    <citation type="submission" date="2019-04" db="EMBL/GenBank/DDBJ databases">
        <title>The genome sequence of big-headed turtle.</title>
        <authorList>
            <person name="Gong S."/>
        </authorList>
    </citation>
    <scope>NUCLEOTIDE SEQUENCE [LARGE SCALE GENOMIC DNA]</scope>
    <source>
        <strain evidence="2">DO16091913</strain>
        <tissue evidence="2">Muscle</tissue>
    </source>
</reference>
<name>A0A4D9E0N6_9SAUR</name>
<sequence>MGLGLRAARLLLRSRPMPGPGPKRPRSAMAPRIGTHNGTFHCDEALACYLLRLLPQYRDAEIIRTREPQLLSECDVVVDVGGEYDPQKHRYDHHQRSFAQSMHCLRPDKPWKTKLSSAGLVYFHFGSQILASLLGLKEEDPVVQALYDKLYENFVEEIDAIDNGIAQWDGEPRYAMSTNLSARVAYLNPRWNDMDQDTEAGFKKAMELVGREFLDRLDYYHHSWLPARTLVEEAIEKRFKVDPSGEILVFSQGGCPWKEHLFSLESELGVEKPIKFVLYVDQNNRWRVQCVPAGLHTFQNRLSLPEEWRGVRDEALSQLSGIPGCVFVHASGFIGGNQTQEGALRMAQSALARQTGPDALSS</sequence>
<dbReference type="InterPro" id="IPR003226">
    <property type="entry name" value="MYG1_exonuclease"/>
</dbReference>
<evidence type="ECO:0000313" key="2">
    <source>
        <dbReference type="EMBL" id="TFK03559.1"/>
    </source>
</evidence>
<protein>
    <submittedName>
        <fullName evidence="2">Protocadherin-9</fullName>
    </submittedName>
</protein>